<reference evidence="1 2" key="1">
    <citation type="submission" date="2018-03" db="EMBL/GenBank/DDBJ databases">
        <title>Defining the species Micromonospora saelicesensis and Micromonospora noduli under the framework of genomics.</title>
        <authorList>
            <person name="Riesco R."/>
            <person name="Trujillo M.E."/>
        </authorList>
    </citation>
    <scope>NUCLEOTIDE SEQUENCE [LARGE SCALE GENOMIC DNA]</scope>
    <source>
        <strain evidence="1 2">MED15</strain>
    </source>
</reference>
<sequence length="314" mass="34671">MSETDRRQRRLMDSLYYYDRDHPGKESWIMDLSGTWQEPVLEDLWRKTLLELDGLGLIKLFEAKSFENIKVMITDAGRADVESRGLRRLDPVQRNSAARDAIVRFLHVAPDHQGRELRSLLDSRFGRFEGDLFTRSDIRQATAYLAQKRMADVDETDEGPWWTPRLTDRGVDCAEQFGGSVAAYLSHNEGKAGNTTVNFHGPVTGSNVAWSSREITQAATTSTGLAGDELAALMAAIRQALPVLGLTEDESARLRGQLEVAEGELESDEPDAGVVKSVLKRVLGRIGDVATTSLGVLLTAHGTYLMEKAGIPLA</sequence>
<evidence type="ECO:0000313" key="2">
    <source>
        <dbReference type="Proteomes" id="UP000249045"/>
    </source>
</evidence>
<gene>
    <name evidence="1" type="ORF">MED15_03064</name>
</gene>
<accession>A0ABX9D2H7</accession>
<evidence type="ECO:0000313" key="1">
    <source>
        <dbReference type="EMBL" id="RAO17722.1"/>
    </source>
</evidence>
<dbReference type="Proteomes" id="UP000249045">
    <property type="component" value="Unassembled WGS sequence"/>
</dbReference>
<proteinExistence type="predicted"/>
<protein>
    <submittedName>
        <fullName evidence="1">Uncharacterized protein</fullName>
    </submittedName>
</protein>
<dbReference type="EMBL" id="PYAC01000012">
    <property type="protein sequence ID" value="RAO17722.1"/>
    <property type="molecule type" value="Genomic_DNA"/>
</dbReference>
<organism evidence="1 2">
    <name type="scientific">Micromonospora noduli</name>
    <dbReference type="NCBI Taxonomy" id="709876"/>
    <lineage>
        <taxon>Bacteria</taxon>
        <taxon>Bacillati</taxon>
        <taxon>Actinomycetota</taxon>
        <taxon>Actinomycetes</taxon>
        <taxon>Micromonosporales</taxon>
        <taxon>Micromonosporaceae</taxon>
        <taxon>Micromonospora</taxon>
    </lineage>
</organism>
<keyword evidence="2" id="KW-1185">Reference proteome</keyword>
<dbReference type="RefSeq" id="WP_208646663.1">
    <property type="nucleotide sequence ID" value="NZ_PYAC01000012.1"/>
</dbReference>
<comment type="caution">
    <text evidence="1">The sequence shown here is derived from an EMBL/GenBank/DDBJ whole genome shotgun (WGS) entry which is preliminary data.</text>
</comment>
<name>A0ABX9D2H7_9ACTN</name>